<evidence type="ECO:0000256" key="1">
    <source>
        <dbReference type="ARBA" id="ARBA00002000"/>
    </source>
</evidence>
<evidence type="ECO:0000256" key="4">
    <source>
        <dbReference type="ARBA" id="ARBA00023242"/>
    </source>
</evidence>
<dbReference type="GO" id="GO:0005634">
    <property type="term" value="C:nucleus"/>
    <property type="evidence" value="ECO:0007669"/>
    <property type="project" value="UniProtKB-SubCell"/>
</dbReference>
<dbReference type="PANTHER" id="PTHR11599">
    <property type="entry name" value="PROTEASOME SUBUNIT ALPHA/BETA"/>
    <property type="match status" value="1"/>
</dbReference>
<dbReference type="InterPro" id="IPR001353">
    <property type="entry name" value="Proteasome_sua/b"/>
</dbReference>
<dbReference type="SMART" id="SM00948">
    <property type="entry name" value="Proteasome_A_N"/>
    <property type="match status" value="1"/>
</dbReference>
<gene>
    <name evidence="9" type="primary">Psma6</name>
    <name evidence="9" type="ORF">AK812_SmicGene17017</name>
</gene>
<reference evidence="9 10" key="1">
    <citation type="submission" date="2016-02" db="EMBL/GenBank/DDBJ databases">
        <title>Genome analysis of coral dinoflagellate symbionts highlights evolutionary adaptations to a symbiotic lifestyle.</title>
        <authorList>
            <person name="Aranda M."/>
            <person name="Li Y."/>
            <person name="Liew Y.J."/>
            <person name="Baumgarten S."/>
            <person name="Simakov O."/>
            <person name="Wilson M."/>
            <person name="Piel J."/>
            <person name="Ashoor H."/>
            <person name="Bougouffa S."/>
            <person name="Bajic V.B."/>
            <person name="Ryu T."/>
            <person name="Ravasi T."/>
            <person name="Bayer T."/>
            <person name="Micklem G."/>
            <person name="Kim H."/>
            <person name="Bhak J."/>
            <person name="Lajeunesse T.C."/>
            <person name="Voolstra C.R."/>
        </authorList>
    </citation>
    <scope>NUCLEOTIDE SEQUENCE [LARGE SCALE GENOMIC DNA]</scope>
    <source>
        <strain evidence="9 10">CCMP2467</strain>
    </source>
</reference>
<dbReference type="Pfam" id="PF00227">
    <property type="entry name" value="Proteasome"/>
    <property type="match status" value="1"/>
</dbReference>
<dbReference type="OrthoDB" id="431557at2759"/>
<evidence type="ECO:0000256" key="5">
    <source>
        <dbReference type="ARBA" id="ARBA00026071"/>
    </source>
</evidence>
<evidence type="ECO:0000259" key="8">
    <source>
        <dbReference type="PROSITE" id="PS00388"/>
    </source>
</evidence>
<dbReference type="Gene3D" id="3.60.20.10">
    <property type="entry name" value="Glutamine Phosphoribosylpyrophosphate, subunit 1, domain 1"/>
    <property type="match status" value="1"/>
</dbReference>
<keyword evidence="4 7" id="KW-0539">Nucleus</keyword>
<accession>A0A1Q9DYQ6</accession>
<evidence type="ECO:0000256" key="6">
    <source>
        <dbReference type="PROSITE-ProRule" id="PRU00808"/>
    </source>
</evidence>
<keyword evidence="2 7" id="KW-0963">Cytoplasm</keyword>
<evidence type="ECO:0000256" key="7">
    <source>
        <dbReference type="RuleBase" id="RU000551"/>
    </source>
</evidence>
<dbReference type="FunFam" id="3.60.20.10:FF:000055">
    <property type="entry name" value="Proteasome subunit alpha type"/>
    <property type="match status" value="1"/>
</dbReference>
<dbReference type="CDD" id="cd03754">
    <property type="entry name" value="proteasome_alpha_type_6"/>
    <property type="match status" value="1"/>
</dbReference>
<dbReference type="InterPro" id="IPR034642">
    <property type="entry name" value="Proteasome_subunit_alpha6"/>
</dbReference>
<evidence type="ECO:0000256" key="2">
    <source>
        <dbReference type="ARBA" id="ARBA00022490"/>
    </source>
</evidence>
<dbReference type="PROSITE" id="PS51475">
    <property type="entry name" value="PROTEASOME_ALPHA_2"/>
    <property type="match status" value="1"/>
</dbReference>
<comment type="similarity">
    <text evidence="6 7">Belongs to the peptidase T1A family.</text>
</comment>
<dbReference type="InterPro" id="IPR023332">
    <property type="entry name" value="Proteasome_alpha-type"/>
</dbReference>
<comment type="subunit">
    <text evidence="5">The 26S proteasome consists of a 20S proteasome core and two 19S regulatory subunits. The 20S proteasome core is composed of 28 subunits that are arranged in four stacked rings, resulting in a barrel-shaped structure. The two end rings are each formed by seven alpha subunits, and the two central rings are each formed by seven beta subunits. The catalytic chamber with the active sites is on the inside of the barrel.</text>
</comment>
<proteinExistence type="inferred from homology"/>
<dbReference type="GO" id="GO:0006511">
    <property type="term" value="P:ubiquitin-dependent protein catabolic process"/>
    <property type="evidence" value="ECO:0007669"/>
    <property type="project" value="InterPro"/>
</dbReference>
<dbReference type="AlphaFoldDB" id="A0A1Q9DYQ6"/>
<comment type="subcellular location">
    <subcellularLocation>
        <location evidence="7">Cytoplasm</location>
    </subcellularLocation>
    <subcellularLocation>
        <location evidence="7">Nucleus</location>
    </subcellularLocation>
</comment>
<keyword evidence="10" id="KW-1185">Reference proteome</keyword>
<dbReference type="Pfam" id="PF10584">
    <property type="entry name" value="Proteasome_A_N"/>
    <property type="match status" value="1"/>
</dbReference>
<dbReference type="GO" id="GO:0019773">
    <property type="term" value="C:proteasome core complex, alpha-subunit complex"/>
    <property type="evidence" value="ECO:0007669"/>
    <property type="project" value="UniProtKB-UniRule"/>
</dbReference>
<dbReference type="EMBL" id="LSRX01000331">
    <property type="protein sequence ID" value="OLQ00315.1"/>
    <property type="molecule type" value="Genomic_DNA"/>
</dbReference>
<protein>
    <recommendedName>
        <fullName evidence="7">Proteasome subunit alpha type</fullName>
    </recommendedName>
</protein>
<evidence type="ECO:0000313" key="9">
    <source>
        <dbReference type="EMBL" id="OLQ00315.1"/>
    </source>
</evidence>
<evidence type="ECO:0000256" key="3">
    <source>
        <dbReference type="ARBA" id="ARBA00022942"/>
    </source>
</evidence>
<comment type="caution">
    <text evidence="9">The sequence shown here is derived from an EMBL/GenBank/DDBJ whole genome shotgun (WGS) entry which is preliminary data.</text>
</comment>
<feature type="domain" description="Proteasome alpha-type subunits" evidence="8">
    <location>
        <begin position="37"/>
        <end position="59"/>
    </location>
</feature>
<keyword evidence="3 6" id="KW-0647">Proteasome</keyword>
<dbReference type="Proteomes" id="UP000186817">
    <property type="component" value="Unassembled WGS sequence"/>
</dbReference>
<dbReference type="InterPro" id="IPR029055">
    <property type="entry name" value="Ntn_hydrolases_N"/>
</dbReference>
<dbReference type="SUPFAM" id="SSF56235">
    <property type="entry name" value="N-terminal nucleophile aminohydrolases (Ntn hydrolases)"/>
    <property type="match status" value="1"/>
</dbReference>
<sequence length="276" mass="30641">MCGENPAPTTCRFSCVAVAPIQTSSWRKVNMARQSGYDRHITIFSPEGRLHQVEYAFQAVKKNQNMTSVALRGDDSVVAVTQKKVPDKLMDKEFGTHLYNITPNLGCLMTGMSPDARALVYRAREIASKFKDKNGYEIPVHYLALKLANIAQVYTQHAYMRPYGVSTMLFSMDDEKGPSLYQVDPAGQYFGYKAAAAGTKDQEAQNALEKIVKKKIQFTEAETIQQAIGCLQAVMGMDFKASDIEVGVVSKSRKGFFRLSEAEIDGHLTAIVEKDT</sequence>
<dbReference type="OMA" id="YGYDMPV"/>
<comment type="function">
    <text evidence="1">The proteasome is a multicatalytic proteinase complex which is characterized by its ability to cleave peptides with Arg, Phe, Tyr, Leu, and Glu adjacent to the leaving group at neutral or slightly basic pH. The proteasome has an ATP-dependent proteolytic activity.</text>
</comment>
<name>A0A1Q9DYQ6_SYMMI</name>
<dbReference type="InterPro" id="IPR050115">
    <property type="entry name" value="Proteasome_alpha"/>
</dbReference>
<dbReference type="InterPro" id="IPR000426">
    <property type="entry name" value="Proteasome_asu_N"/>
</dbReference>
<evidence type="ECO:0000313" key="10">
    <source>
        <dbReference type="Proteomes" id="UP000186817"/>
    </source>
</evidence>
<organism evidence="9 10">
    <name type="scientific">Symbiodinium microadriaticum</name>
    <name type="common">Dinoflagellate</name>
    <name type="synonym">Zooxanthella microadriatica</name>
    <dbReference type="NCBI Taxonomy" id="2951"/>
    <lineage>
        <taxon>Eukaryota</taxon>
        <taxon>Sar</taxon>
        <taxon>Alveolata</taxon>
        <taxon>Dinophyceae</taxon>
        <taxon>Suessiales</taxon>
        <taxon>Symbiodiniaceae</taxon>
        <taxon>Symbiodinium</taxon>
    </lineage>
</organism>
<dbReference type="PROSITE" id="PS00388">
    <property type="entry name" value="PROTEASOME_ALPHA_1"/>
    <property type="match status" value="1"/>
</dbReference>
<dbReference type="GO" id="GO:0005737">
    <property type="term" value="C:cytoplasm"/>
    <property type="evidence" value="ECO:0007669"/>
    <property type="project" value="UniProtKB-SubCell"/>
</dbReference>